<dbReference type="InterPro" id="IPR036188">
    <property type="entry name" value="FAD/NAD-bd_sf"/>
</dbReference>
<name>A0A3M6TWP4_POCDA</name>
<dbReference type="AlphaFoldDB" id="A0A3M6TWP4"/>
<evidence type="ECO:0000313" key="1">
    <source>
        <dbReference type="EMBL" id="RMX45817.1"/>
    </source>
</evidence>
<evidence type="ECO:0000313" key="2">
    <source>
        <dbReference type="Proteomes" id="UP000275408"/>
    </source>
</evidence>
<dbReference type="EMBL" id="RCHS01002773">
    <property type="protein sequence ID" value="RMX45817.1"/>
    <property type="molecule type" value="Genomic_DNA"/>
</dbReference>
<organism evidence="1 2">
    <name type="scientific">Pocillopora damicornis</name>
    <name type="common">Cauliflower coral</name>
    <name type="synonym">Millepora damicornis</name>
    <dbReference type="NCBI Taxonomy" id="46731"/>
    <lineage>
        <taxon>Eukaryota</taxon>
        <taxon>Metazoa</taxon>
        <taxon>Cnidaria</taxon>
        <taxon>Anthozoa</taxon>
        <taxon>Hexacorallia</taxon>
        <taxon>Scleractinia</taxon>
        <taxon>Astrocoeniina</taxon>
        <taxon>Pocilloporidae</taxon>
        <taxon>Pocillopora</taxon>
    </lineage>
</organism>
<dbReference type="STRING" id="46731.A0A3M6TWP4"/>
<sequence length="89" mass="10414">MDEVKDYHGAVDFQTEYLVDIAKDAEYGYDLDTTQQFYDWQQHKRENILTYRDRSHASKFTGTQSPIHHSTFMEALDDSMATFLNASEP</sequence>
<accession>A0A3M6TWP4</accession>
<reference evidence="1 2" key="1">
    <citation type="journal article" date="2018" name="Sci. Rep.">
        <title>Comparative analysis of the Pocillopora damicornis genome highlights role of immune system in coral evolution.</title>
        <authorList>
            <person name="Cunning R."/>
            <person name="Bay R.A."/>
            <person name="Gillette P."/>
            <person name="Baker A.C."/>
            <person name="Traylor-Knowles N."/>
        </authorList>
    </citation>
    <scope>NUCLEOTIDE SEQUENCE [LARGE SCALE GENOMIC DNA]</scope>
    <source>
        <strain evidence="1">RSMAS</strain>
        <tissue evidence="1">Whole animal</tissue>
    </source>
</reference>
<dbReference type="Gene3D" id="3.50.50.60">
    <property type="entry name" value="FAD/NAD(P)-binding domain"/>
    <property type="match status" value="1"/>
</dbReference>
<protein>
    <submittedName>
        <fullName evidence="1">Uncharacterized protein</fullName>
    </submittedName>
</protein>
<proteinExistence type="predicted"/>
<comment type="caution">
    <text evidence="1">The sequence shown here is derived from an EMBL/GenBank/DDBJ whole genome shotgun (WGS) entry which is preliminary data.</text>
</comment>
<dbReference type="Proteomes" id="UP000275408">
    <property type="component" value="Unassembled WGS sequence"/>
</dbReference>
<gene>
    <name evidence="1" type="ORF">pdam_00015600</name>
</gene>
<keyword evidence="2" id="KW-1185">Reference proteome</keyword>
<dbReference type="OrthoDB" id="66881at2759"/>